<evidence type="ECO:0000313" key="4">
    <source>
        <dbReference type="Proteomes" id="UP001474421"/>
    </source>
</evidence>
<feature type="transmembrane region" description="Helical" evidence="2">
    <location>
        <begin position="72"/>
        <end position="90"/>
    </location>
</feature>
<dbReference type="Proteomes" id="UP001474421">
    <property type="component" value="Unassembled WGS sequence"/>
</dbReference>
<keyword evidence="4" id="KW-1185">Reference proteome</keyword>
<keyword evidence="3" id="KW-0378">Hydrolase</keyword>
<dbReference type="InterPro" id="IPR031833">
    <property type="entry name" value="DUF4748"/>
</dbReference>
<gene>
    <name evidence="3" type="ORF">NXF25_001648</name>
</gene>
<keyword evidence="2" id="KW-0472">Membrane</keyword>
<evidence type="ECO:0000256" key="1">
    <source>
        <dbReference type="SAM" id="MobiDB-lite"/>
    </source>
</evidence>
<feature type="compositionally biased region" description="Basic and acidic residues" evidence="1">
    <location>
        <begin position="112"/>
        <end position="130"/>
    </location>
</feature>
<evidence type="ECO:0000256" key="2">
    <source>
        <dbReference type="SAM" id="Phobius"/>
    </source>
</evidence>
<feature type="region of interest" description="Disordered" evidence="1">
    <location>
        <begin position="107"/>
        <end position="130"/>
    </location>
</feature>
<accession>A0AAW1C8Y0</accession>
<dbReference type="GO" id="GO:0016787">
    <property type="term" value="F:hydrolase activity"/>
    <property type="evidence" value="ECO:0007669"/>
    <property type="project" value="UniProtKB-KW"/>
</dbReference>
<organism evidence="3 4">
    <name type="scientific">Crotalus adamanteus</name>
    <name type="common">Eastern diamondback rattlesnake</name>
    <dbReference type="NCBI Taxonomy" id="8729"/>
    <lineage>
        <taxon>Eukaryota</taxon>
        <taxon>Metazoa</taxon>
        <taxon>Chordata</taxon>
        <taxon>Craniata</taxon>
        <taxon>Vertebrata</taxon>
        <taxon>Euteleostomi</taxon>
        <taxon>Lepidosauria</taxon>
        <taxon>Squamata</taxon>
        <taxon>Bifurcata</taxon>
        <taxon>Unidentata</taxon>
        <taxon>Episquamata</taxon>
        <taxon>Toxicofera</taxon>
        <taxon>Serpentes</taxon>
        <taxon>Colubroidea</taxon>
        <taxon>Viperidae</taxon>
        <taxon>Crotalinae</taxon>
        <taxon>Crotalus</taxon>
    </lineage>
</organism>
<protein>
    <submittedName>
        <fullName evidence="3">Hydrolase PNKD</fullName>
    </submittedName>
</protein>
<keyword evidence="2" id="KW-0812">Transmembrane</keyword>
<sequence>MASLCLGKLGFLPATLKQSPCIMVPFRMDAQSFHSSPRCLEDMQKKAQPDEQPYRHVEYMPSRRFKTSPNPVAIAWVIGLPSAFTLFFLAKRQVEKKRVKQMKARRQMMAASKEDNLTQRTEKHLDTKTS</sequence>
<reference evidence="3 4" key="1">
    <citation type="journal article" date="2024" name="Proc. Natl. Acad. Sci. U.S.A.">
        <title>The genetic regulatory architecture and epigenomic basis for age-related changes in rattlesnake venom.</title>
        <authorList>
            <person name="Hogan M.P."/>
            <person name="Holding M.L."/>
            <person name="Nystrom G.S."/>
            <person name="Colston T.J."/>
            <person name="Bartlett D.A."/>
            <person name="Mason A.J."/>
            <person name="Ellsworth S.A."/>
            <person name="Rautsaw R.M."/>
            <person name="Lawrence K.C."/>
            <person name="Strickland J.L."/>
            <person name="He B."/>
            <person name="Fraser P."/>
            <person name="Margres M.J."/>
            <person name="Gilbert D.M."/>
            <person name="Gibbs H.L."/>
            <person name="Parkinson C.L."/>
            <person name="Rokyta D.R."/>
        </authorList>
    </citation>
    <scope>NUCLEOTIDE SEQUENCE [LARGE SCALE GENOMIC DNA]</scope>
    <source>
        <strain evidence="3">DRR0105</strain>
    </source>
</reference>
<dbReference type="EMBL" id="JAOTOJ010000001">
    <property type="protein sequence ID" value="KAK9410473.1"/>
    <property type="molecule type" value="Genomic_DNA"/>
</dbReference>
<dbReference type="Pfam" id="PF15932">
    <property type="entry name" value="DUF4748"/>
    <property type="match status" value="1"/>
</dbReference>
<keyword evidence="2" id="KW-1133">Transmembrane helix</keyword>
<dbReference type="AlphaFoldDB" id="A0AAW1C8Y0"/>
<proteinExistence type="predicted"/>
<name>A0AAW1C8Y0_CROAD</name>
<comment type="caution">
    <text evidence="3">The sequence shown here is derived from an EMBL/GenBank/DDBJ whole genome shotgun (WGS) entry which is preliminary data.</text>
</comment>
<evidence type="ECO:0000313" key="3">
    <source>
        <dbReference type="EMBL" id="KAK9410473.1"/>
    </source>
</evidence>